<dbReference type="Pfam" id="PF13499">
    <property type="entry name" value="EF-hand_7"/>
    <property type="match status" value="2"/>
</dbReference>
<dbReference type="PANTHER" id="PTHR23048:SF0">
    <property type="entry name" value="CALMODULIN LIKE 3"/>
    <property type="match status" value="1"/>
</dbReference>
<dbReference type="SUPFAM" id="SSF47473">
    <property type="entry name" value="EF-hand"/>
    <property type="match status" value="1"/>
</dbReference>
<dbReference type="PROSITE" id="PS00018">
    <property type="entry name" value="EF_HAND_1"/>
    <property type="match status" value="3"/>
</dbReference>
<evidence type="ECO:0000256" key="1">
    <source>
        <dbReference type="ARBA" id="ARBA00020786"/>
    </source>
</evidence>
<accession>A0ABD3M189</accession>
<reference evidence="5 6" key="1">
    <citation type="submission" date="2024-10" db="EMBL/GenBank/DDBJ databases">
        <title>Updated reference genomes for cyclostephanoid diatoms.</title>
        <authorList>
            <person name="Roberts W.R."/>
            <person name="Alverson A.J."/>
        </authorList>
    </citation>
    <scope>NUCLEOTIDE SEQUENCE [LARGE SCALE GENOMIC DNA]</scope>
    <source>
        <strain evidence="5 6">AJA232-27</strain>
    </source>
</reference>
<keyword evidence="3" id="KW-0106">Calcium</keyword>
<keyword evidence="2" id="KW-0677">Repeat</keyword>
<dbReference type="InterPro" id="IPR002048">
    <property type="entry name" value="EF_hand_dom"/>
</dbReference>
<evidence type="ECO:0000256" key="3">
    <source>
        <dbReference type="ARBA" id="ARBA00022837"/>
    </source>
</evidence>
<dbReference type="InterPro" id="IPR018247">
    <property type="entry name" value="EF_Hand_1_Ca_BS"/>
</dbReference>
<dbReference type="InterPro" id="IPR011992">
    <property type="entry name" value="EF-hand-dom_pair"/>
</dbReference>
<dbReference type="EMBL" id="JALLBG020000303">
    <property type="protein sequence ID" value="KAL3756506.1"/>
    <property type="molecule type" value="Genomic_DNA"/>
</dbReference>
<dbReference type="PANTHER" id="PTHR23048">
    <property type="entry name" value="MYOSIN LIGHT CHAIN 1, 3"/>
    <property type="match status" value="1"/>
</dbReference>
<name>A0ABD3M189_9STRA</name>
<keyword evidence="6" id="KW-1185">Reference proteome</keyword>
<dbReference type="InterPro" id="IPR050230">
    <property type="entry name" value="CALM/Myosin/TropC-like"/>
</dbReference>
<dbReference type="SMART" id="SM00054">
    <property type="entry name" value="EFh"/>
    <property type="match status" value="4"/>
</dbReference>
<feature type="domain" description="EF-hand" evidence="4">
    <location>
        <begin position="62"/>
        <end position="97"/>
    </location>
</feature>
<dbReference type="Gene3D" id="1.10.238.10">
    <property type="entry name" value="EF-hand"/>
    <property type="match status" value="2"/>
</dbReference>
<gene>
    <name evidence="5" type="ORF">ACHAWU_009900</name>
</gene>
<evidence type="ECO:0000256" key="2">
    <source>
        <dbReference type="ARBA" id="ARBA00022737"/>
    </source>
</evidence>
<protein>
    <recommendedName>
        <fullName evidence="1">Calmodulin</fullName>
    </recommendedName>
</protein>
<dbReference type="Proteomes" id="UP001530293">
    <property type="component" value="Unassembled WGS sequence"/>
</dbReference>
<evidence type="ECO:0000313" key="6">
    <source>
        <dbReference type="Proteomes" id="UP001530293"/>
    </source>
</evidence>
<dbReference type="PROSITE" id="PS50222">
    <property type="entry name" value="EF_HAND_2"/>
    <property type="match status" value="3"/>
</dbReference>
<dbReference type="FunFam" id="1.10.238.10:FF:000001">
    <property type="entry name" value="Calmodulin 1"/>
    <property type="match status" value="1"/>
</dbReference>
<comment type="caution">
    <text evidence="5">The sequence shown here is derived from an EMBL/GenBank/DDBJ whole genome shotgun (WGS) entry which is preliminary data.</text>
</comment>
<dbReference type="AlphaFoldDB" id="A0ABD3M189"/>
<evidence type="ECO:0000313" key="5">
    <source>
        <dbReference type="EMBL" id="KAL3756506.1"/>
    </source>
</evidence>
<feature type="domain" description="EF-hand" evidence="4">
    <location>
        <begin position="100"/>
        <end position="135"/>
    </location>
</feature>
<sequence>MAEHGLSDDEVADLREAFSMYDVDGGGTLQENMSEGCCLLSRSGSISIDELRGVMKSLGHNPSDEDLGRMIQSVDDNGNNEIDFQEFLVLMSSKRTINDDPDRELRAAFAVFDKDGSGCISRSELKTLLSDLGQSLTDEELDAMMSEVDRDGNGEIDFEEFKAMMIHPLFNSADKTTT</sequence>
<evidence type="ECO:0000259" key="4">
    <source>
        <dbReference type="PROSITE" id="PS50222"/>
    </source>
</evidence>
<dbReference type="CDD" id="cd00051">
    <property type="entry name" value="EFh"/>
    <property type="match status" value="1"/>
</dbReference>
<proteinExistence type="predicted"/>
<feature type="domain" description="EF-hand" evidence="4">
    <location>
        <begin position="136"/>
        <end position="171"/>
    </location>
</feature>
<organism evidence="5 6">
    <name type="scientific">Discostella pseudostelligera</name>
    <dbReference type="NCBI Taxonomy" id="259834"/>
    <lineage>
        <taxon>Eukaryota</taxon>
        <taxon>Sar</taxon>
        <taxon>Stramenopiles</taxon>
        <taxon>Ochrophyta</taxon>
        <taxon>Bacillariophyta</taxon>
        <taxon>Coscinodiscophyceae</taxon>
        <taxon>Thalassiosirophycidae</taxon>
        <taxon>Stephanodiscales</taxon>
        <taxon>Stephanodiscaceae</taxon>
        <taxon>Discostella</taxon>
    </lineage>
</organism>